<proteinExistence type="predicted"/>
<dbReference type="Proteomes" id="UP000315289">
    <property type="component" value="Unassembled WGS sequence"/>
</dbReference>
<dbReference type="OrthoDB" id="9051at2157"/>
<name>A0A557SYC8_9ARCH</name>
<sequence>MVDENEELDQMSTKKKISQPPLNLLFNPSLIERDDVWKIDIVKLLEILLSTLTKSSYKDLRVCGVAILTSTLIHRLKVESIFRLEKIASKDHQGVSERDKEFVEKVPIPEISNLTLPFRKELSYPVSLEDLISILETMITDLTNPVVKRTSLSLEPIEVIDFQHYLIKFEKIIEEFENRIMTRLQNERELNFNEMVMGLDRIDVARYFIAMLYLSTKDKITIITGFTDSKSRLEYLDSSSQPSDGIATTNNISEWIKIALKNNLTE</sequence>
<dbReference type="PANTHER" id="PTHR33969">
    <property type="entry name" value="SEGREGATION AND CONDENSATION PROTEIN A"/>
    <property type="match status" value="1"/>
</dbReference>
<comment type="caution">
    <text evidence="1">The sequence shown here is derived from an EMBL/GenBank/DDBJ whole genome shotgun (WGS) entry which is preliminary data.</text>
</comment>
<gene>
    <name evidence="1" type="primary">scpA</name>
    <name evidence="1" type="ORF">NARC_10015</name>
</gene>
<organism evidence="1 2">
    <name type="scientific">Candidatus Nitrosocosmicus arcticus</name>
    <dbReference type="NCBI Taxonomy" id="2035267"/>
    <lineage>
        <taxon>Archaea</taxon>
        <taxon>Nitrososphaerota</taxon>
        <taxon>Nitrososphaeria</taxon>
        <taxon>Nitrososphaerales</taxon>
        <taxon>Nitrososphaeraceae</taxon>
        <taxon>Candidatus Nitrosocosmicus</taxon>
    </lineage>
</organism>
<accession>A0A557SYC8</accession>
<dbReference type="InterPro" id="IPR023093">
    <property type="entry name" value="ScpA-like_C"/>
</dbReference>
<reference evidence="1 2" key="1">
    <citation type="journal article" date="2019" name="Front. Microbiol.">
        <title>Ammonia Oxidation by the Arctic Terrestrial Thaumarchaeote Candidatus Nitrosocosmicus arcticus Is Stimulated by Increasing Temperatures.</title>
        <authorList>
            <person name="Alves R.J.E."/>
            <person name="Kerou M."/>
            <person name="Zappe A."/>
            <person name="Bittner R."/>
            <person name="Abby S.S."/>
            <person name="Schmidt H.A."/>
            <person name="Pfeifer K."/>
            <person name="Schleper C."/>
        </authorList>
    </citation>
    <scope>NUCLEOTIDE SEQUENCE [LARGE SCALE GENOMIC DNA]</scope>
    <source>
        <strain evidence="1 2">Kfb</strain>
    </source>
</reference>
<dbReference type="EMBL" id="VOAH01000001">
    <property type="protein sequence ID" value="TVP41610.1"/>
    <property type="molecule type" value="Genomic_DNA"/>
</dbReference>
<dbReference type="AlphaFoldDB" id="A0A557SYC8"/>
<dbReference type="PANTHER" id="PTHR33969:SF2">
    <property type="entry name" value="SEGREGATION AND CONDENSATION PROTEIN A"/>
    <property type="match status" value="1"/>
</dbReference>
<keyword evidence="2" id="KW-1185">Reference proteome</keyword>
<evidence type="ECO:0000313" key="1">
    <source>
        <dbReference type="EMBL" id="TVP41610.1"/>
    </source>
</evidence>
<dbReference type="Gene3D" id="1.10.10.580">
    <property type="entry name" value="Structural maintenance of chromosome 1. Chain E"/>
    <property type="match status" value="1"/>
</dbReference>
<protein>
    <submittedName>
        <fullName evidence="1">Putative chromosome segregation and condensation protein ScpA</fullName>
    </submittedName>
</protein>
<dbReference type="RefSeq" id="WP_144728216.1">
    <property type="nucleotide sequence ID" value="NZ_ML675578.1"/>
</dbReference>
<dbReference type="InterPro" id="IPR003768">
    <property type="entry name" value="ScpA"/>
</dbReference>
<evidence type="ECO:0000313" key="2">
    <source>
        <dbReference type="Proteomes" id="UP000315289"/>
    </source>
</evidence>